<dbReference type="Proteomes" id="UP000297938">
    <property type="component" value="Unassembled WGS sequence"/>
</dbReference>
<evidence type="ECO:0000256" key="1">
    <source>
        <dbReference type="SAM" id="Phobius"/>
    </source>
</evidence>
<protein>
    <submittedName>
        <fullName evidence="2">Uncharacterized protein</fullName>
    </submittedName>
</protein>
<gene>
    <name evidence="2" type="ORF">CKN69_01025</name>
</gene>
<evidence type="ECO:0000313" key="3">
    <source>
        <dbReference type="Proteomes" id="UP000297938"/>
    </source>
</evidence>
<accession>A0A2R7ZZV5</accession>
<evidence type="ECO:0000313" key="2">
    <source>
        <dbReference type="EMBL" id="TFJ29441.1"/>
    </source>
</evidence>
<keyword evidence="1" id="KW-0472">Membrane</keyword>
<name>A0A2R7ZZV5_CARDV</name>
<dbReference type="EMBL" id="NRPP01000003">
    <property type="protein sequence ID" value="TFJ29441.1"/>
    <property type="molecule type" value="Genomic_DNA"/>
</dbReference>
<reference evidence="2 3" key="1">
    <citation type="journal article" date="2018" name="Int. J. Food Microbiol.">
        <title>Growth of Carnobacterium spp. isolated from chilled vacuum-packaged meat under relevant acidic conditions.</title>
        <authorList>
            <person name="Zhang P."/>
            <person name="Badoni M."/>
            <person name="Ganzle M."/>
            <person name="Yang X."/>
        </authorList>
    </citation>
    <scope>NUCLEOTIDE SEQUENCE [LARGE SCALE GENOMIC DNA]</scope>
    <source>
        <strain evidence="2 3">B2</strain>
    </source>
</reference>
<dbReference type="RefSeq" id="WP_109841667.1">
    <property type="nucleotide sequence ID" value="NZ_CBCPJX010000005.1"/>
</dbReference>
<dbReference type="AlphaFoldDB" id="A0A2R7ZZV5"/>
<comment type="caution">
    <text evidence="2">The sequence shown here is derived from an EMBL/GenBank/DDBJ whole genome shotgun (WGS) entry which is preliminary data.</text>
</comment>
<proteinExistence type="predicted"/>
<sequence length="177" mass="20163">MTNLFELYKSNKDMIDFILLFFKIFIAITILCLGFLLNKTYYENISLEFYSKAEEDTTYKNTLAEELIADEQSNKIVFVTASDVPLEIEVMEFESISSDGDLSFKSTGKIKTVEPGDTLKISYLEGEGIPKYQLKASTPYGSADIPLNYNGRFGDVNKTKIKSTRKVIPYFLHKILD</sequence>
<keyword evidence="1" id="KW-0812">Transmembrane</keyword>
<organism evidence="2 3">
    <name type="scientific">Carnobacterium divergens</name>
    <name type="common">Lactobacillus divergens</name>
    <dbReference type="NCBI Taxonomy" id="2748"/>
    <lineage>
        <taxon>Bacteria</taxon>
        <taxon>Bacillati</taxon>
        <taxon>Bacillota</taxon>
        <taxon>Bacilli</taxon>
        <taxon>Lactobacillales</taxon>
        <taxon>Carnobacteriaceae</taxon>
        <taxon>Carnobacterium</taxon>
    </lineage>
</organism>
<keyword evidence="1" id="KW-1133">Transmembrane helix</keyword>
<feature type="transmembrane region" description="Helical" evidence="1">
    <location>
        <begin position="17"/>
        <end position="37"/>
    </location>
</feature>